<proteinExistence type="predicted"/>
<dbReference type="Gene3D" id="1.10.1660.10">
    <property type="match status" value="1"/>
</dbReference>
<dbReference type="EMBL" id="FOGG01000014">
    <property type="protein sequence ID" value="SER71034.1"/>
    <property type="molecule type" value="Genomic_DNA"/>
</dbReference>
<sequence>METKLISVNEVCLHHKVEIQFIQSLEEIGLIHTQTVKRSTYIDLDELNKLERYLRLAQDLEINLEGLHAISILLTQIEKMQNELLTLKNELIYYKKIN</sequence>
<dbReference type="AlphaFoldDB" id="A0A1H9REF3"/>
<dbReference type="Proteomes" id="UP000199572">
    <property type="component" value="Unassembled WGS sequence"/>
</dbReference>
<gene>
    <name evidence="1" type="ORF">SAMN04488023_11476</name>
</gene>
<dbReference type="STRING" id="390241.SAMN04488023_11476"/>
<name>A0A1H9REF3_9SPHI</name>
<evidence type="ECO:0000313" key="2">
    <source>
        <dbReference type="Proteomes" id="UP000199572"/>
    </source>
</evidence>
<organism evidence="1 2">
    <name type="scientific">Pedobacter rhizosphaerae</name>
    <dbReference type="NCBI Taxonomy" id="390241"/>
    <lineage>
        <taxon>Bacteria</taxon>
        <taxon>Pseudomonadati</taxon>
        <taxon>Bacteroidota</taxon>
        <taxon>Sphingobacteriia</taxon>
        <taxon>Sphingobacteriales</taxon>
        <taxon>Sphingobacteriaceae</taxon>
        <taxon>Pedobacter</taxon>
    </lineage>
</organism>
<evidence type="ECO:0000313" key="1">
    <source>
        <dbReference type="EMBL" id="SER71034.1"/>
    </source>
</evidence>
<reference evidence="1 2" key="1">
    <citation type="submission" date="2016-10" db="EMBL/GenBank/DDBJ databases">
        <authorList>
            <person name="de Groot N.N."/>
        </authorList>
    </citation>
    <scope>NUCLEOTIDE SEQUENCE [LARGE SCALE GENOMIC DNA]</scope>
    <source>
        <strain evidence="1 2">DSM 18610</strain>
    </source>
</reference>
<dbReference type="Pfam" id="PF13591">
    <property type="entry name" value="MerR_2"/>
    <property type="match status" value="1"/>
</dbReference>
<protein>
    <submittedName>
        <fullName evidence="1">MerR HTH family regulatory protein</fullName>
    </submittedName>
</protein>
<accession>A0A1H9REF3</accession>
<keyword evidence="2" id="KW-1185">Reference proteome</keyword>
<dbReference type="RefSeq" id="WP_175474555.1">
    <property type="nucleotide sequence ID" value="NZ_FOGG01000014.1"/>
</dbReference>